<dbReference type="EMBL" id="PXOH01000034">
    <property type="protein sequence ID" value="PSF33043.1"/>
    <property type="molecule type" value="Genomic_DNA"/>
</dbReference>
<dbReference type="PROSITE" id="PS51192">
    <property type="entry name" value="HELICASE_ATP_BIND_1"/>
    <property type="match status" value="1"/>
</dbReference>
<keyword evidence="1" id="KW-0175">Coiled coil</keyword>
<keyword evidence="3" id="KW-0255">Endonuclease</keyword>
<dbReference type="PANTHER" id="PTHR42927:SF1">
    <property type="entry name" value="HELICASE SUPERFAMILY 1 AND 2 DOMAIN-CONTAINING PROTEIN"/>
    <property type="match status" value="1"/>
</dbReference>
<dbReference type="Pfam" id="PF22679">
    <property type="entry name" value="T1R_D3-like"/>
    <property type="match status" value="1"/>
</dbReference>
<dbReference type="InterPro" id="IPR014001">
    <property type="entry name" value="Helicase_ATP-bd"/>
</dbReference>
<keyword evidence="3" id="KW-0540">Nuclease</keyword>
<dbReference type="GO" id="GO:0003677">
    <property type="term" value="F:DNA binding"/>
    <property type="evidence" value="ECO:0007669"/>
    <property type="project" value="UniProtKB-KW"/>
</dbReference>
<dbReference type="Pfam" id="PF18766">
    <property type="entry name" value="SWI2_SNF2"/>
    <property type="match status" value="1"/>
</dbReference>
<dbReference type="Proteomes" id="UP000239001">
    <property type="component" value="Unassembled WGS sequence"/>
</dbReference>
<keyword evidence="4" id="KW-1185">Reference proteome</keyword>
<proteinExistence type="predicted"/>
<organism evidence="3 4">
    <name type="scientific">Aphanothece hegewaldii CCALA 016</name>
    <dbReference type="NCBI Taxonomy" id="2107694"/>
    <lineage>
        <taxon>Bacteria</taxon>
        <taxon>Bacillati</taxon>
        <taxon>Cyanobacteriota</taxon>
        <taxon>Cyanophyceae</taxon>
        <taxon>Oscillatoriophycideae</taxon>
        <taxon>Chroococcales</taxon>
        <taxon>Aphanothecaceae</taxon>
        <taxon>Aphanothece</taxon>
    </lineage>
</organism>
<feature type="domain" description="Helicase ATP-binding" evidence="2">
    <location>
        <begin position="300"/>
        <end position="501"/>
    </location>
</feature>
<feature type="coiled-coil region" evidence="1">
    <location>
        <begin position="440"/>
        <end position="467"/>
    </location>
</feature>
<reference evidence="3 4" key="1">
    <citation type="submission" date="2018-03" db="EMBL/GenBank/DDBJ databases">
        <title>The ancient ancestry and fast evolution of plastids.</title>
        <authorList>
            <person name="Moore K.R."/>
            <person name="Magnabosco C."/>
            <person name="Momper L."/>
            <person name="Gold D.A."/>
            <person name="Bosak T."/>
            <person name="Fournier G.P."/>
        </authorList>
    </citation>
    <scope>NUCLEOTIDE SEQUENCE [LARGE SCALE GENOMIC DNA]</scope>
    <source>
        <strain evidence="3 4">CCALA 016</strain>
    </source>
</reference>
<dbReference type="RefSeq" id="WP_106458841.1">
    <property type="nucleotide sequence ID" value="NZ_PXOH01000034.1"/>
</dbReference>
<dbReference type="InterPro" id="IPR007409">
    <property type="entry name" value="Restrct_endonuc_type1_HsdR_N"/>
</dbReference>
<dbReference type="GO" id="GO:0009035">
    <property type="term" value="F:type I site-specific deoxyribonuclease activity"/>
    <property type="evidence" value="ECO:0007669"/>
    <property type="project" value="UniProtKB-EC"/>
</dbReference>
<dbReference type="SUPFAM" id="SSF52540">
    <property type="entry name" value="P-loop containing nucleoside triphosphate hydrolases"/>
    <property type="match status" value="1"/>
</dbReference>
<dbReference type="Gene3D" id="3.40.50.300">
    <property type="entry name" value="P-loop containing nucleotide triphosphate hydrolases"/>
    <property type="match status" value="2"/>
</dbReference>
<gene>
    <name evidence="3" type="ORF">C7H19_20815</name>
</gene>
<reference evidence="3 4" key="2">
    <citation type="submission" date="2018-03" db="EMBL/GenBank/DDBJ databases">
        <authorList>
            <person name="Keele B.F."/>
        </authorList>
    </citation>
    <scope>NUCLEOTIDE SEQUENCE [LARGE SCALE GENOMIC DNA]</scope>
    <source>
        <strain evidence="3 4">CCALA 016</strain>
    </source>
</reference>
<evidence type="ECO:0000259" key="2">
    <source>
        <dbReference type="PROSITE" id="PS51192"/>
    </source>
</evidence>
<dbReference type="PANTHER" id="PTHR42927">
    <property type="entry name" value="HELICASE SUPERFAMILY 1 AND 2 DOMAIN-CONTAINING PROTEIN"/>
    <property type="match status" value="1"/>
</dbReference>
<keyword evidence="3" id="KW-0378">Hydrolase</keyword>
<dbReference type="InterPro" id="IPR055180">
    <property type="entry name" value="HsdR_RecA-like_helicase_dom_2"/>
</dbReference>
<sequence>MIDTSEKNFEEAIETYLLANGYHKSTSNNYDKTLCLIPDDVINFLIATQPKEWQKFQTQYGTDAKQKLLKRLADVIQKQGTLEVLRNGIKTNGCRFQLAYFCPVSGLNEETQKLYQANFFSVIRQFYYSEKTPDKSIDLGLFLNGIPIFTAELKNPFKGQTVENAVTQYRTTRNPREPVLSFGVCLSHFAVDPDTVYMTTHLQGTKTEFLPFNQGYNNGAGNPPKLFSPRLDGEGSGVRSYFSTAYLWENIWNKNSILDLVQNFITLVEEDNQGRKTGNKSLLFPRYHQLDTVRRLIKDAKAKGSGQKYLIQHSAGSGKSNTIAWLSHQLACLHDSKDNRIFDSIIIITDRRILDRQLQRTVKQFQQVDGVVENIDKTSRQLKEALENGKNIIVTTLQKFPRIVDQIQQLSGQHFAVIIDEAHSSQSGESSKYLKSVLNVSSLEAAAQEEENIENDLEDRITEEARKRGNLLNLSYFAFTATPKAKTLELFGIKQPNGEYVPFSLYSMRQAIEEGFILDVLQNYTTYQTYFNLIKTAETDPHFDRSQATRLLRNFVELHQHTINKKVAIIVEHFKDTVAHQLNGKAKAMIVTPSRLHAVRYKLALDQYLRENSYPYQSLVAFTDTVKDGGSDFTETGMNTASAQTSIPETATAETFNQDPYKFLIVANKFQTGFNQPLLVAMYVDKRLGGVNAVQTLSRLNRTYLNKNSTIVLDFANDAGTIQSAFEVYYDRTALATETDPNLLYDIQYQLENFELYTDTEVDNFARIYYDPKATQDQLHAILVPVIDRYQATTEEEQFTFRNQLKDFVRLYGFISQLLSIPDGELEKLYEFSRHLARKLPISSQRLPIEVQQNIAFFTYSIQPTHIGRIPLTQGIRELDPIVSAGISQLPIEELEPLSQILQQLNQQFGTNFTEDERVFIQQIETKLDQHEALKASLQVNSSENVRLTFNTIINDLMQDLIESNFQFYRQFNDNKTFAQYLSDMLFQRYLEKTTQNSDRQIS</sequence>
<dbReference type="InterPro" id="IPR027417">
    <property type="entry name" value="P-loop_NTPase"/>
</dbReference>
<protein>
    <submittedName>
        <fullName evidence="3">Type I restriction endonuclease subunit R</fullName>
    </submittedName>
</protein>
<dbReference type="GO" id="GO:0009307">
    <property type="term" value="P:DNA restriction-modification system"/>
    <property type="evidence" value="ECO:0007669"/>
    <property type="project" value="UniProtKB-KW"/>
</dbReference>
<name>A0A2T1LSL5_9CHRO</name>
<accession>A0A2T1LSL5</accession>
<dbReference type="OrthoDB" id="9758243at2"/>
<dbReference type="SMART" id="SM00487">
    <property type="entry name" value="DEXDc"/>
    <property type="match status" value="1"/>
</dbReference>
<evidence type="ECO:0000256" key="1">
    <source>
        <dbReference type="SAM" id="Coils"/>
    </source>
</evidence>
<comment type="caution">
    <text evidence="3">The sequence shown here is derived from an EMBL/GenBank/DDBJ whole genome shotgun (WGS) entry which is preliminary data.</text>
</comment>
<dbReference type="Gene3D" id="3.90.1570.50">
    <property type="match status" value="1"/>
</dbReference>
<evidence type="ECO:0000313" key="3">
    <source>
        <dbReference type="EMBL" id="PSF33043.1"/>
    </source>
</evidence>
<dbReference type="Pfam" id="PF04313">
    <property type="entry name" value="HSDR_N"/>
    <property type="match status" value="1"/>
</dbReference>
<dbReference type="GO" id="GO:0005524">
    <property type="term" value="F:ATP binding"/>
    <property type="evidence" value="ECO:0007669"/>
    <property type="project" value="UniProtKB-KW"/>
</dbReference>
<evidence type="ECO:0000313" key="4">
    <source>
        <dbReference type="Proteomes" id="UP000239001"/>
    </source>
</evidence>
<dbReference type="InterPro" id="IPR040980">
    <property type="entry name" value="SWI2_SNF2"/>
</dbReference>
<dbReference type="AlphaFoldDB" id="A0A2T1LSL5"/>